<evidence type="ECO:0000259" key="10">
    <source>
        <dbReference type="PROSITE" id="PS50157"/>
    </source>
</evidence>
<sequence>MEPCPTVCQIPGCETTQDEVDAEISTFLFDYCATCKRQRNGNLCGCPYPCTLTFRTAMLQRIHELLEITLSPDRKSIKVCFKHSSLITQAREAVNSTKNIRASSATAQKFFRIKYKSYNEVILLRGIRSLSSLFHDVIFLCCDGKSVSVNSLLVSSLSKYMKDALRDSSYSFSLPDVPSEDLELFFKYLITDPSRIALSASTEEMIKIHKIARLFCVYQFTPQEVAKSENNDLESSEMSDNEAVIEDTEEEMEVEFQGPVEEVSSTRPDPIYLNAEANMYTCIICSQTMNKSVDIIDHYEKNHGRRAGLDCDLCEEEPPHRQYFPNPVSLGNHRLEQHGTFDELTNCDLCPEPCFTKQRLDSHIKVCHLNEYELSVCDLCGARFPRDTYLNKHHLAEHAGTEIIANEFICIYCDLRFDNLEKLNEHTEAVHYLGSWSSEEPPEKRPALSAKPPEKPIAYAKKSTKVNEIQLHVI</sequence>
<dbReference type="OrthoDB" id="4748970at2759"/>
<dbReference type="SUPFAM" id="SSF54695">
    <property type="entry name" value="POZ domain"/>
    <property type="match status" value="1"/>
</dbReference>
<dbReference type="EMBL" id="HACA01016022">
    <property type="protein sequence ID" value="CDW33383.1"/>
    <property type="molecule type" value="Transcribed_RNA"/>
</dbReference>
<comment type="subcellular location">
    <subcellularLocation>
        <location evidence="1">Nucleus</location>
    </subcellularLocation>
</comment>
<keyword evidence="2" id="KW-0479">Metal-binding</keyword>
<evidence type="ECO:0000256" key="1">
    <source>
        <dbReference type="ARBA" id="ARBA00004123"/>
    </source>
</evidence>
<dbReference type="PROSITE" id="PS50097">
    <property type="entry name" value="BTB"/>
    <property type="match status" value="1"/>
</dbReference>
<evidence type="ECO:0000256" key="7">
    <source>
        <dbReference type="PROSITE-ProRule" id="PRU00042"/>
    </source>
</evidence>
<name>A0A0K2U597_LEPSM</name>
<dbReference type="AlphaFoldDB" id="A0A0K2U597"/>
<dbReference type="SMART" id="SM00355">
    <property type="entry name" value="ZnF_C2H2"/>
    <property type="match status" value="5"/>
</dbReference>
<accession>A0A0K2U597</accession>
<dbReference type="InterPro" id="IPR011333">
    <property type="entry name" value="SKP1/BTB/POZ_sf"/>
</dbReference>
<keyword evidence="5" id="KW-0862">Zinc</keyword>
<dbReference type="GO" id="GO:0008270">
    <property type="term" value="F:zinc ion binding"/>
    <property type="evidence" value="ECO:0007669"/>
    <property type="project" value="UniProtKB-KW"/>
</dbReference>
<dbReference type="Pfam" id="PF00651">
    <property type="entry name" value="BTB"/>
    <property type="match status" value="1"/>
</dbReference>
<reference evidence="11" key="1">
    <citation type="submission" date="2014-05" db="EMBL/GenBank/DDBJ databases">
        <authorList>
            <person name="Chronopoulou M."/>
        </authorList>
    </citation>
    <scope>NUCLEOTIDE SEQUENCE</scope>
    <source>
        <tissue evidence="11">Whole organism</tissue>
    </source>
</reference>
<evidence type="ECO:0000256" key="2">
    <source>
        <dbReference type="ARBA" id="ARBA00022723"/>
    </source>
</evidence>
<feature type="region of interest" description="Disordered" evidence="8">
    <location>
        <begin position="435"/>
        <end position="456"/>
    </location>
</feature>
<feature type="domain" description="C2H2-type" evidence="10">
    <location>
        <begin position="375"/>
        <end position="403"/>
    </location>
</feature>
<dbReference type="InterPro" id="IPR013087">
    <property type="entry name" value="Znf_C2H2_type"/>
</dbReference>
<evidence type="ECO:0000259" key="9">
    <source>
        <dbReference type="PROSITE" id="PS50097"/>
    </source>
</evidence>
<feature type="domain" description="BTB" evidence="9">
    <location>
        <begin position="135"/>
        <end position="198"/>
    </location>
</feature>
<evidence type="ECO:0000313" key="11">
    <source>
        <dbReference type="EMBL" id="CDW33383.1"/>
    </source>
</evidence>
<keyword evidence="3" id="KW-0677">Repeat</keyword>
<proteinExistence type="predicted"/>
<organism evidence="11">
    <name type="scientific">Lepeophtheirus salmonis</name>
    <name type="common">Salmon louse</name>
    <name type="synonym">Caligus salmonis</name>
    <dbReference type="NCBI Taxonomy" id="72036"/>
    <lineage>
        <taxon>Eukaryota</taxon>
        <taxon>Metazoa</taxon>
        <taxon>Ecdysozoa</taxon>
        <taxon>Arthropoda</taxon>
        <taxon>Crustacea</taxon>
        <taxon>Multicrustacea</taxon>
        <taxon>Hexanauplia</taxon>
        <taxon>Copepoda</taxon>
        <taxon>Siphonostomatoida</taxon>
        <taxon>Caligidae</taxon>
        <taxon>Lepeophtheirus</taxon>
    </lineage>
</organism>
<keyword evidence="6" id="KW-0539">Nucleus</keyword>
<dbReference type="GO" id="GO:0005634">
    <property type="term" value="C:nucleus"/>
    <property type="evidence" value="ECO:0007669"/>
    <property type="project" value="UniProtKB-SubCell"/>
</dbReference>
<protein>
    <submittedName>
        <fullName evidence="11">Uncharacterized protein</fullName>
    </submittedName>
</protein>
<dbReference type="InterPro" id="IPR050888">
    <property type="entry name" value="ZnF_C2H2-type_TF"/>
</dbReference>
<evidence type="ECO:0000256" key="8">
    <source>
        <dbReference type="SAM" id="MobiDB-lite"/>
    </source>
</evidence>
<evidence type="ECO:0000256" key="6">
    <source>
        <dbReference type="ARBA" id="ARBA00023242"/>
    </source>
</evidence>
<dbReference type="Gene3D" id="3.30.160.60">
    <property type="entry name" value="Classic Zinc Finger"/>
    <property type="match status" value="1"/>
</dbReference>
<dbReference type="InterPro" id="IPR000210">
    <property type="entry name" value="BTB/POZ_dom"/>
</dbReference>
<evidence type="ECO:0000256" key="4">
    <source>
        <dbReference type="ARBA" id="ARBA00022771"/>
    </source>
</evidence>
<dbReference type="PROSITE" id="PS50157">
    <property type="entry name" value="ZINC_FINGER_C2H2_2"/>
    <property type="match status" value="1"/>
</dbReference>
<evidence type="ECO:0000256" key="3">
    <source>
        <dbReference type="ARBA" id="ARBA00022737"/>
    </source>
</evidence>
<dbReference type="Gene3D" id="3.30.710.10">
    <property type="entry name" value="Potassium Channel Kv1.1, Chain A"/>
    <property type="match status" value="1"/>
</dbReference>
<dbReference type="PROSITE" id="PS00028">
    <property type="entry name" value="ZINC_FINGER_C2H2_1"/>
    <property type="match status" value="3"/>
</dbReference>
<keyword evidence="4 7" id="KW-0863">Zinc-finger</keyword>
<dbReference type="PANTHER" id="PTHR24406">
    <property type="entry name" value="TRANSCRIPTIONAL REPRESSOR CTCFL-RELATED"/>
    <property type="match status" value="1"/>
</dbReference>
<evidence type="ECO:0000256" key="5">
    <source>
        <dbReference type="ARBA" id="ARBA00022833"/>
    </source>
</evidence>